<proteinExistence type="predicted"/>
<accession>A0A2G1W527</accession>
<reference evidence="1 2" key="1">
    <citation type="submission" date="2017-06" db="EMBL/GenBank/DDBJ databases">
        <title>Description of Rhodopirellula bahusiensis sp. nov.</title>
        <authorList>
            <person name="Kizina J."/>
            <person name="Harder J."/>
        </authorList>
    </citation>
    <scope>NUCLEOTIDE SEQUENCE [LARGE SCALE GENOMIC DNA]</scope>
    <source>
        <strain evidence="1 2">SWK21</strain>
    </source>
</reference>
<dbReference type="EMBL" id="NIZW01000014">
    <property type="protein sequence ID" value="PHQ33930.1"/>
    <property type="molecule type" value="Genomic_DNA"/>
</dbReference>
<name>A0A2G1W527_9BACT</name>
<comment type="caution">
    <text evidence="1">The sequence shown here is derived from an EMBL/GenBank/DDBJ whole genome shotgun (WGS) entry which is preliminary data.</text>
</comment>
<evidence type="ECO:0000313" key="1">
    <source>
        <dbReference type="EMBL" id="PHQ33930.1"/>
    </source>
</evidence>
<gene>
    <name evidence="1" type="ORF">CEE69_18715</name>
</gene>
<protein>
    <submittedName>
        <fullName evidence="1">Uncharacterized protein</fullName>
    </submittedName>
</protein>
<sequence>MATERWVTPSTPVHFGLAKSTASSDRHHELPAILDYLWQLIGCFAPPRFLVVSASNVAKPR</sequence>
<keyword evidence="2" id="KW-1185">Reference proteome</keyword>
<dbReference type="Proteomes" id="UP000225740">
    <property type="component" value="Unassembled WGS sequence"/>
</dbReference>
<dbReference type="AlphaFoldDB" id="A0A2G1W527"/>
<organism evidence="1 2">
    <name type="scientific">Rhodopirellula bahusiensis</name>
    <dbReference type="NCBI Taxonomy" id="2014065"/>
    <lineage>
        <taxon>Bacteria</taxon>
        <taxon>Pseudomonadati</taxon>
        <taxon>Planctomycetota</taxon>
        <taxon>Planctomycetia</taxon>
        <taxon>Pirellulales</taxon>
        <taxon>Pirellulaceae</taxon>
        <taxon>Rhodopirellula</taxon>
    </lineage>
</organism>
<evidence type="ECO:0000313" key="2">
    <source>
        <dbReference type="Proteomes" id="UP000225740"/>
    </source>
</evidence>